<keyword evidence="1" id="KW-0677">Repeat</keyword>
<gene>
    <name evidence="7" type="ORF">TOPH_08118</name>
</gene>
<dbReference type="FunFam" id="3.40.50.300:FF:000618">
    <property type="entry name" value="ATP-binding cassette (ABC) transporter, putative"/>
    <property type="match status" value="1"/>
</dbReference>
<evidence type="ECO:0000256" key="3">
    <source>
        <dbReference type="ARBA" id="ARBA00022840"/>
    </source>
</evidence>
<dbReference type="GO" id="GO:0006515">
    <property type="term" value="P:protein quality control for misfolded or incompletely synthesized proteins"/>
    <property type="evidence" value="ECO:0007669"/>
    <property type="project" value="EnsemblFungi"/>
</dbReference>
<evidence type="ECO:0000256" key="2">
    <source>
        <dbReference type="ARBA" id="ARBA00022741"/>
    </source>
</evidence>
<comment type="caution">
    <text evidence="7">The sequence shown here is derived from an EMBL/GenBank/DDBJ whole genome shotgun (WGS) entry which is preliminary data.</text>
</comment>
<dbReference type="CDD" id="cd03221">
    <property type="entry name" value="ABCF_EF-3"/>
    <property type="match status" value="2"/>
</dbReference>
<feature type="coiled-coil region" evidence="4">
    <location>
        <begin position="150"/>
        <end position="177"/>
    </location>
</feature>
<evidence type="ECO:0000256" key="5">
    <source>
        <dbReference type="SAM" id="MobiDB-lite"/>
    </source>
</evidence>
<keyword evidence="4" id="KW-0175">Coiled coil</keyword>
<name>A0A0L0MZD7_TOLOC</name>
<evidence type="ECO:0000313" key="8">
    <source>
        <dbReference type="Proteomes" id="UP000036947"/>
    </source>
</evidence>
<dbReference type="Pfam" id="PF12848">
    <property type="entry name" value="ABC_tran_Xtn"/>
    <property type="match status" value="1"/>
</dbReference>
<keyword evidence="3 7" id="KW-0067">ATP-binding</keyword>
<sequence>MPSAAKEKRLAKKAEGKKGKAKNDDPQLDAHGNVVADDAPATSGAKMDEVKRLADQMDKHGISDRVTTGVLASTATSKDVKITSTSLVFHGRVLITDSTLELSFGRRYGLLGENGCGKSTMLKAIAAREFPIPPHIDIYLLNEGAPPSDYGALEWVVKEAENEMERLDKLAEKLLEDEGPESPVLIDLYDHMDKRDPSTFATRASLILTGLGFNKKTIHKKTKDMSGGWRMRVALAKALFVKPSLLLLDDPTAHLDLEACVWLEEYLKKWERTLVLVSHSMDFLNGVCSNMIDMRARSLQYYGGNYDSYHKTRSENETNQMKAYTKQQDEIIHIKKFIASAGTYANLVRQAKSRQKILDKMEADGFIQPVVEDKVFTFRFADVEKLPPPVLSFDDVTFSYSGNPEDDLYRNLDLGFDMDSRTALVGPNGVGKSTLLRLMTGKLSPTGGSVTRHTHLKLGLYSQHSAEQLDLTKSALDFVRDKYKEKSQDYQFWRQQLGRYGLSGESQTALMGTLSEGQKSRFVFALLAIDSPNMLLLDEPTNGLDIPTIDSLADAINAFNGGVVVVSHDFRLLDKIAKQILVCESQTIKTWDGTIGEYKDYLRKKMISSGAV</sequence>
<reference evidence="7 8" key="1">
    <citation type="journal article" date="2015" name="BMC Genomics">
        <title>The genome of the truffle-parasite Tolypocladium ophioglossoides and the evolution of antifungal peptaibiotics.</title>
        <authorList>
            <person name="Quandt C.A."/>
            <person name="Bushley K.E."/>
            <person name="Spatafora J.W."/>
        </authorList>
    </citation>
    <scope>NUCLEOTIDE SEQUENCE [LARGE SCALE GENOMIC DNA]</scope>
    <source>
        <strain evidence="7 8">CBS 100239</strain>
    </source>
</reference>
<dbReference type="EMBL" id="LFRF01000039">
    <property type="protein sequence ID" value="KND87258.1"/>
    <property type="molecule type" value="Genomic_DNA"/>
</dbReference>
<dbReference type="FunFam" id="3.40.50.300:FF:000549">
    <property type="entry name" value="ABC transporter ATP-binding protein arb1"/>
    <property type="match status" value="1"/>
</dbReference>
<dbReference type="GO" id="GO:0005634">
    <property type="term" value="C:nucleus"/>
    <property type="evidence" value="ECO:0007669"/>
    <property type="project" value="EnsemblFungi"/>
</dbReference>
<dbReference type="PROSITE" id="PS00211">
    <property type="entry name" value="ABC_TRANSPORTER_1"/>
    <property type="match status" value="1"/>
</dbReference>
<keyword evidence="8" id="KW-1185">Reference proteome</keyword>
<feature type="domain" description="ABC transporter" evidence="6">
    <location>
        <begin position="80"/>
        <end position="321"/>
    </location>
</feature>
<dbReference type="GO" id="GO:0016887">
    <property type="term" value="F:ATP hydrolysis activity"/>
    <property type="evidence" value="ECO:0007669"/>
    <property type="project" value="EnsemblFungi"/>
</dbReference>
<dbReference type="InterPro" id="IPR032781">
    <property type="entry name" value="ABC_tran_Xtn"/>
</dbReference>
<feature type="region of interest" description="Disordered" evidence="5">
    <location>
        <begin position="1"/>
        <end position="45"/>
    </location>
</feature>
<evidence type="ECO:0000256" key="1">
    <source>
        <dbReference type="ARBA" id="ARBA00022737"/>
    </source>
</evidence>
<dbReference type="PANTHER" id="PTHR19211:SF15">
    <property type="entry name" value="ATP-BINDING CASSETTE SUB-FAMILY F MEMBER 2"/>
    <property type="match status" value="1"/>
</dbReference>
<dbReference type="SMART" id="SM00382">
    <property type="entry name" value="AAA"/>
    <property type="match status" value="2"/>
</dbReference>
<feature type="compositionally biased region" description="Basic and acidic residues" evidence="5">
    <location>
        <begin position="1"/>
        <end position="25"/>
    </location>
</feature>
<dbReference type="GO" id="GO:0043335">
    <property type="term" value="P:protein unfolding"/>
    <property type="evidence" value="ECO:0007669"/>
    <property type="project" value="EnsemblFungi"/>
</dbReference>
<dbReference type="GO" id="GO:0000056">
    <property type="term" value="P:ribosomal small subunit export from nucleus"/>
    <property type="evidence" value="ECO:0007669"/>
    <property type="project" value="EnsemblFungi"/>
</dbReference>
<dbReference type="Pfam" id="PF00005">
    <property type="entry name" value="ABC_tran"/>
    <property type="match status" value="2"/>
</dbReference>
<dbReference type="InterPro" id="IPR017871">
    <property type="entry name" value="ABC_transporter-like_CS"/>
</dbReference>
<feature type="domain" description="ABC transporter" evidence="6">
    <location>
        <begin position="391"/>
        <end position="610"/>
    </location>
</feature>
<dbReference type="PANTHER" id="PTHR19211">
    <property type="entry name" value="ATP-BINDING TRANSPORT PROTEIN-RELATED"/>
    <property type="match status" value="1"/>
</dbReference>
<proteinExistence type="predicted"/>
<dbReference type="InterPro" id="IPR003593">
    <property type="entry name" value="AAA+_ATPase"/>
</dbReference>
<dbReference type="SUPFAM" id="SSF52540">
    <property type="entry name" value="P-loop containing nucleoside triphosphate hydrolases"/>
    <property type="match status" value="2"/>
</dbReference>
<evidence type="ECO:0000256" key="4">
    <source>
        <dbReference type="SAM" id="Coils"/>
    </source>
</evidence>
<dbReference type="OrthoDB" id="2110130at2759"/>
<evidence type="ECO:0000313" key="7">
    <source>
        <dbReference type="EMBL" id="KND87258.1"/>
    </source>
</evidence>
<protein>
    <submittedName>
        <fullName evidence="7">ABC transporter ATP-binding protein ARB1</fullName>
    </submittedName>
</protein>
<dbReference type="InterPro" id="IPR050611">
    <property type="entry name" value="ABCF"/>
</dbReference>
<dbReference type="Gene3D" id="3.40.50.300">
    <property type="entry name" value="P-loop containing nucleotide triphosphate hydrolases"/>
    <property type="match status" value="2"/>
</dbReference>
<accession>A0A0L0MZD7</accession>
<dbReference type="InterPro" id="IPR003439">
    <property type="entry name" value="ABC_transporter-like_ATP-bd"/>
</dbReference>
<evidence type="ECO:0000259" key="6">
    <source>
        <dbReference type="PROSITE" id="PS50893"/>
    </source>
</evidence>
<dbReference type="STRING" id="1163406.A0A0L0MZD7"/>
<keyword evidence="2" id="KW-0547">Nucleotide-binding</keyword>
<dbReference type="InterPro" id="IPR027417">
    <property type="entry name" value="P-loop_NTPase"/>
</dbReference>
<dbReference type="AlphaFoldDB" id="A0A0L0MZD7"/>
<dbReference type="GO" id="GO:0005524">
    <property type="term" value="F:ATP binding"/>
    <property type="evidence" value="ECO:0007669"/>
    <property type="project" value="UniProtKB-KW"/>
</dbReference>
<dbReference type="Proteomes" id="UP000036947">
    <property type="component" value="Unassembled WGS sequence"/>
</dbReference>
<organism evidence="7 8">
    <name type="scientific">Tolypocladium ophioglossoides (strain CBS 100239)</name>
    <name type="common">Snaketongue truffleclub</name>
    <name type="synonym">Elaphocordyceps ophioglossoides</name>
    <dbReference type="NCBI Taxonomy" id="1163406"/>
    <lineage>
        <taxon>Eukaryota</taxon>
        <taxon>Fungi</taxon>
        <taxon>Dikarya</taxon>
        <taxon>Ascomycota</taxon>
        <taxon>Pezizomycotina</taxon>
        <taxon>Sordariomycetes</taxon>
        <taxon>Hypocreomycetidae</taxon>
        <taxon>Hypocreales</taxon>
        <taxon>Ophiocordycipitaceae</taxon>
        <taxon>Tolypocladium</taxon>
    </lineage>
</organism>
<dbReference type="PROSITE" id="PS50893">
    <property type="entry name" value="ABC_TRANSPORTER_2"/>
    <property type="match status" value="2"/>
</dbReference>